<feature type="transmembrane region" description="Helical" evidence="1">
    <location>
        <begin position="102"/>
        <end position="124"/>
    </location>
</feature>
<sequence>MSEVDPNQYGHVLIASLYGNALLAIMGVGVQVFITVYSLSTLLSSPRGVMKARAPYIAVGLVIFVFYTLMAALDAYGVFSLMFGSASGQDILAKGPTFDQQWFRVMSTFMFLLAMFIGDGLMLYRCSVIWQDRRCVLIIPGLCYFASIGLGMRVGIPAPYEEVATQRKIFSAFIFLSVLFNIMITSLICFRLLRARNIITSSVLGTQCHSIYTRVVVILIEAALPVAIFGLGEAVLLALPREGNTREMSDQYISHMFFSGFYYLFATLSPQMIIFRVATGHSWANTTDIGNATTIVENGSVPSLQSRKKTGIDITSASTAINA</sequence>
<feature type="transmembrane region" description="Helical" evidence="1">
    <location>
        <begin position="20"/>
        <end position="44"/>
    </location>
</feature>
<organism evidence="2 3">
    <name type="scientific">Coprinopsis marcescibilis</name>
    <name type="common">Agaric fungus</name>
    <name type="synonym">Psathyrella marcescibilis</name>
    <dbReference type="NCBI Taxonomy" id="230819"/>
    <lineage>
        <taxon>Eukaryota</taxon>
        <taxon>Fungi</taxon>
        <taxon>Dikarya</taxon>
        <taxon>Basidiomycota</taxon>
        <taxon>Agaricomycotina</taxon>
        <taxon>Agaricomycetes</taxon>
        <taxon>Agaricomycetidae</taxon>
        <taxon>Agaricales</taxon>
        <taxon>Agaricineae</taxon>
        <taxon>Psathyrellaceae</taxon>
        <taxon>Coprinopsis</taxon>
    </lineage>
</organism>
<name>A0A5C3K9W6_COPMA</name>
<gene>
    <name evidence="2" type="ORF">FA15DRAFT_676578</name>
</gene>
<dbReference type="AlphaFoldDB" id="A0A5C3K9W6"/>
<evidence type="ECO:0000313" key="2">
    <source>
        <dbReference type="EMBL" id="TFK16741.1"/>
    </source>
</evidence>
<keyword evidence="3" id="KW-1185">Reference proteome</keyword>
<feature type="transmembrane region" description="Helical" evidence="1">
    <location>
        <begin position="56"/>
        <end position="82"/>
    </location>
</feature>
<dbReference type="Proteomes" id="UP000307440">
    <property type="component" value="Unassembled WGS sequence"/>
</dbReference>
<reference evidence="2 3" key="1">
    <citation type="journal article" date="2019" name="Nat. Ecol. Evol.">
        <title>Megaphylogeny resolves global patterns of mushroom evolution.</title>
        <authorList>
            <person name="Varga T."/>
            <person name="Krizsan K."/>
            <person name="Foldi C."/>
            <person name="Dima B."/>
            <person name="Sanchez-Garcia M."/>
            <person name="Sanchez-Ramirez S."/>
            <person name="Szollosi G.J."/>
            <person name="Szarkandi J.G."/>
            <person name="Papp V."/>
            <person name="Albert L."/>
            <person name="Andreopoulos W."/>
            <person name="Angelini C."/>
            <person name="Antonin V."/>
            <person name="Barry K.W."/>
            <person name="Bougher N.L."/>
            <person name="Buchanan P."/>
            <person name="Buyck B."/>
            <person name="Bense V."/>
            <person name="Catcheside P."/>
            <person name="Chovatia M."/>
            <person name="Cooper J."/>
            <person name="Damon W."/>
            <person name="Desjardin D."/>
            <person name="Finy P."/>
            <person name="Geml J."/>
            <person name="Haridas S."/>
            <person name="Hughes K."/>
            <person name="Justo A."/>
            <person name="Karasinski D."/>
            <person name="Kautmanova I."/>
            <person name="Kiss B."/>
            <person name="Kocsube S."/>
            <person name="Kotiranta H."/>
            <person name="LaButti K.M."/>
            <person name="Lechner B.E."/>
            <person name="Liimatainen K."/>
            <person name="Lipzen A."/>
            <person name="Lukacs Z."/>
            <person name="Mihaltcheva S."/>
            <person name="Morgado L.N."/>
            <person name="Niskanen T."/>
            <person name="Noordeloos M.E."/>
            <person name="Ohm R.A."/>
            <person name="Ortiz-Santana B."/>
            <person name="Ovrebo C."/>
            <person name="Racz N."/>
            <person name="Riley R."/>
            <person name="Savchenko A."/>
            <person name="Shiryaev A."/>
            <person name="Soop K."/>
            <person name="Spirin V."/>
            <person name="Szebenyi C."/>
            <person name="Tomsovsky M."/>
            <person name="Tulloss R.E."/>
            <person name="Uehling J."/>
            <person name="Grigoriev I.V."/>
            <person name="Vagvolgyi C."/>
            <person name="Papp T."/>
            <person name="Martin F.M."/>
            <person name="Miettinen O."/>
            <person name="Hibbett D.S."/>
            <person name="Nagy L.G."/>
        </authorList>
    </citation>
    <scope>NUCLEOTIDE SEQUENCE [LARGE SCALE GENOMIC DNA]</scope>
    <source>
        <strain evidence="2 3">CBS 121175</strain>
    </source>
</reference>
<feature type="transmembrane region" description="Helical" evidence="1">
    <location>
        <begin position="211"/>
        <end position="232"/>
    </location>
</feature>
<dbReference type="OrthoDB" id="2744793at2759"/>
<accession>A0A5C3K9W6</accession>
<keyword evidence="1" id="KW-0812">Transmembrane</keyword>
<keyword evidence="1" id="KW-1133">Transmembrane helix</keyword>
<proteinExistence type="predicted"/>
<evidence type="ECO:0000313" key="3">
    <source>
        <dbReference type="Proteomes" id="UP000307440"/>
    </source>
</evidence>
<feature type="transmembrane region" description="Helical" evidence="1">
    <location>
        <begin position="252"/>
        <end position="275"/>
    </location>
</feature>
<feature type="transmembrane region" description="Helical" evidence="1">
    <location>
        <begin position="136"/>
        <end position="156"/>
    </location>
</feature>
<keyword evidence="1" id="KW-0472">Membrane</keyword>
<protein>
    <submittedName>
        <fullName evidence="2">Uncharacterized protein</fullName>
    </submittedName>
</protein>
<evidence type="ECO:0000256" key="1">
    <source>
        <dbReference type="SAM" id="Phobius"/>
    </source>
</evidence>
<feature type="transmembrane region" description="Helical" evidence="1">
    <location>
        <begin position="168"/>
        <end position="190"/>
    </location>
</feature>
<dbReference type="EMBL" id="ML210654">
    <property type="protein sequence ID" value="TFK16741.1"/>
    <property type="molecule type" value="Genomic_DNA"/>
</dbReference>